<comment type="caution">
    <text evidence="2">The sequence shown here is derived from an EMBL/GenBank/DDBJ whole genome shotgun (WGS) entry which is preliminary data.</text>
</comment>
<proteinExistence type="predicted"/>
<dbReference type="EMBL" id="AQQV01000001">
    <property type="protein sequence ID" value="ORE89453.1"/>
    <property type="molecule type" value="Genomic_DNA"/>
</dbReference>
<organism evidence="2 3">
    <name type="scientific">Oceanococcus atlanticus</name>
    <dbReference type="NCBI Taxonomy" id="1317117"/>
    <lineage>
        <taxon>Bacteria</taxon>
        <taxon>Pseudomonadati</taxon>
        <taxon>Pseudomonadota</taxon>
        <taxon>Gammaproteobacteria</taxon>
        <taxon>Chromatiales</taxon>
        <taxon>Oceanococcaceae</taxon>
        <taxon>Oceanococcus</taxon>
    </lineage>
</organism>
<dbReference type="OrthoDB" id="5197177at2"/>
<feature type="transmembrane region" description="Helical" evidence="1">
    <location>
        <begin position="6"/>
        <end position="26"/>
    </location>
</feature>
<dbReference type="AlphaFoldDB" id="A0A1Y1SIF1"/>
<keyword evidence="1" id="KW-1133">Transmembrane helix</keyword>
<sequence length="109" mass="12661">MSEEAAWALIGATVGILGSGIVNWLLQGRQFEHEKTMFDLQHRSASTVKEIFDEMLNHQKFVERSFKALQSRVGGYTDDELRQFLLELGAQKIDKNGEERWYLRSRKDE</sequence>
<dbReference type="Proteomes" id="UP000192342">
    <property type="component" value="Unassembled WGS sequence"/>
</dbReference>
<keyword evidence="3" id="KW-1185">Reference proteome</keyword>
<protein>
    <submittedName>
        <fullName evidence="2">Uncharacterized protein</fullName>
    </submittedName>
</protein>
<name>A0A1Y1SIF1_9GAMM</name>
<accession>A0A1Y1SIF1</accession>
<dbReference type="RefSeq" id="WP_146680173.1">
    <property type="nucleotide sequence ID" value="NZ_AQQV01000001.1"/>
</dbReference>
<dbReference type="STRING" id="1317117.ATO7_06220"/>
<evidence type="ECO:0000313" key="2">
    <source>
        <dbReference type="EMBL" id="ORE89453.1"/>
    </source>
</evidence>
<keyword evidence="1" id="KW-0812">Transmembrane</keyword>
<gene>
    <name evidence="2" type="ORF">ATO7_06220</name>
</gene>
<evidence type="ECO:0000313" key="3">
    <source>
        <dbReference type="Proteomes" id="UP000192342"/>
    </source>
</evidence>
<reference evidence="2 3" key="1">
    <citation type="submission" date="2013-04" db="EMBL/GenBank/DDBJ databases">
        <title>Oceanococcus atlanticus 22II-S10r2 Genome Sequencing.</title>
        <authorList>
            <person name="Lai Q."/>
            <person name="Li G."/>
            <person name="Shao Z."/>
        </authorList>
    </citation>
    <scope>NUCLEOTIDE SEQUENCE [LARGE SCALE GENOMIC DNA]</scope>
    <source>
        <strain evidence="2 3">22II-S10r2</strain>
    </source>
</reference>
<evidence type="ECO:0000256" key="1">
    <source>
        <dbReference type="SAM" id="Phobius"/>
    </source>
</evidence>
<keyword evidence="1" id="KW-0472">Membrane</keyword>